<organism evidence="4 5">
    <name type="scientific">Vitrella brassicaformis (strain CCMP3155)</name>
    <dbReference type="NCBI Taxonomy" id="1169540"/>
    <lineage>
        <taxon>Eukaryota</taxon>
        <taxon>Sar</taxon>
        <taxon>Alveolata</taxon>
        <taxon>Colpodellida</taxon>
        <taxon>Vitrellaceae</taxon>
        <taxon>Vitrella</taxon>
    </lineage>
</organism>
<dbReference type="VEuPathDB" id="CryptoDB:Vbra_21214"/>
<dbReference type="GO" id="GO:0046872">
    <property type="term" value="F:metal ion binding"/>
    <property type="evidence" value="ECO:0007669"/>
    <property type="project" value="UniProtKB-KW"/>
</dbReference>
<keyword evidence="3" id="KW-0408">Iron</keyword>
<dbReference type="EMBL" id="CDMY01000378">
    <property type="protein sequence ID" value="CEM07811.1"/>
    <property type="molecule type" value="Genomic_DNA"/>
</dbReference>
<reference evidence="4" key="1">
    <citation type="submission" date="2014-11" db="EMBL/GenBank/DDBJ databases">
        <authorList>
            <person name="Zhu J."/>
            <person name="Qi W."/>
            <person name="Song R."/>
        </authorList>
    </citation>
    <scope>NUCLEOTIDE SEQUENCE [LARGE SCALE GENOMIC DNA]</scope>
</reference>
<dbReference type="SUPFAM" id="SSF51197">
    <property type="entry name" value="Clavaminate synthase-like"/>
    <property type="match status" value="1"/>
</dbReference>
<evidence type="ECO:0000313" key="4">
    <source>
        <dbReference type="EMBL" id="CEM07811.1"/>
    </source>
</evidence>
<dbReference type="PANTHER" id="PTHR20883">
    <property type="entry name" value="PHYTANOYL-COA DIOXYGENASE DOMAIN CONTAINING 1"/>
    <property type="match status" value="1"/>
</dbReference>
<dbReference type="PhylomeDB" id="A0A0G4F5P4"/>
<comment type="cofactor">
    <cofactor evidence="1">
        <name>Fe cation</name>
        <dbReference type="ChEBI" id="CHEBI:24875"/>
    </cofactor>
</comment>
<gene>
    <name evidence="4" type="ORF">Vbra_21214</name>
</gene>
<evidence type="ECO:0000313" key="5">
    <source>
        <dbReference type="Proteomes" id="UP000041254"/>
    </source>
</evidence>
<evidence type="ECO:0000256" key="2">
    <source>
        <dbReference type="ARBA" id="ARBA00022723"/>
    </source>
</evidence>
<dbReference type="AlphaFoldDB" id="A0A0G4F5P4"/>
<sequence>MPQISAVDVEKFNRDGYLVIPGAYTDDEIDSLVSRTGQIVSGFDADSHKSTFETERLSHQSDEYFLSSGDKIRMFFEKDAFDEDGRLRVDKRLAINKMGHAMHDLDDTFRKFSYHPVLLNACKALGYRRPAVVQSMYIFKQPAVGGSVTPHQDSSFIHTDPPSCLGVWIALEDANKTNGCLYAVPGSHKKGILKRFLLNEDRTSAAYDRPGTYDIDNAVPLEVPKGTLVLLHGTLVHFSEHNYSNTSRHAYTLHIVEQDDCQWSSDNWLQRPTMPFKDMEEQCKALWA</sequence>
<protein>
    <recommendedName>
        <fullName evidence="6">Fe2OG dioxygenase domain-containing protein</fullName>
    </recommendedName>
</protein>
<proteinExistence type="predicted"/>
<dbReference type="OrthoDB" id="445007at2759"/>
<dbReference type="Gene3D" id="2.60.120.620">
    <property type="entry name" value="q2cbj1_9rhob like domain"/>
    <property type="match status" value="1"/>
</dbReference>
<dbReference type="Proteomes" id="UP000041254">
    <property type="component" value="Unassembled WGS sequence"/>
</dbReference>
<accession>A0A0G4F5P4</accession>
<evidence type="ECO:0008006" key="6">
    <source>
        <dbReference type="Google" id="ProtNLM"/>
    </source>
</evidence>
<keyword evidence="5" id="KW-1185">Reference proteome</keyword>
<dbReference type="InParanoid" id="A0A0G4F5P4"/>
<name>A0A0G4F5P4_VITBC</name>
<dbReference type="STRING" id="1169540.A0A0G4F5P4"/>
<dbReference type="Pfam" id="PF05721">
    <property type="entry name" value="PhyH"/>
    <property type="match status" value="1"/>
</dbReference>
<evidence type="ECO:0000256" key="1">
    <source>
        <dbReference type="ARBA" id="ARBA00001962"/>
    </source>
</evidence>
<keyword evidence="2" id="KW-0479">Metal-binding</keyword>
<dbReference type="InterPro" id="IPR008775">
    <property type="entry name" value="Phytyl_CoA_dOase-like"/>
</dbReference>
<evidence type="ECO:0000256" key="3">
    <source>
        <dbReference type="ARBA" id="ARBA00023004"/>
    </source>
</evidence>
<dbReference type="OMA" id="KYSEDNW"/>
<dbReference type="PANTHER" id="PTHR20883:SF15">
    <property type="entry name" value="PHYTANOYL-COA DIOXYGENASE DOMAIN-CONTAINING PROTEIN 1"/>
    <property type="match status" value="1"/>
</dbReference>